<dbReference type="GO" id="GO:0005634">
    <property type="term" value="C:nucleus"/>
    <property type="evidence" value="ECO:0007669"/>
    <property type="project" value="UniProtKB-SubCell"/>
</dbReference>
<evidence type="ECO:0000256" key="5">
    <source>
        <dbReference type="ARBA" id="ARBA00023242"/>
    </source>
</evidence>
<protein>
    <recommendedName>
        <fullName evidence="11">Zf-C3HC-domain-containing protein</fullName>
    </recommendedName>
</protein>
<evidence type="ECO:0000256" key="2">
    <source>
        <dbReference type="ARBA" id="ARBA00022723"/>
    </source>
</evidence>
<organism evidence="9 10">
    <name type="scientific">Trichoglossum hirsutum</name>
    <dbReference type="NCBI Taxonomy" id="265104"/>
    <lineage>
        <taxon>Eukaryota</taxon>
        <taxon>Fungi</taxon>
        <taxon>Dikarya</taxon>
        <taxon>Ascomycota</taxon>
        <taxon>Pezizomycotina</taxon>
        <taxon>Geoglossomycetes</taxon>
        <taxon>Geoglossales</taxon>
        <taxon>Geoglossaceae</taxon>
        <taxon>Trichoglossum</taxon>
    </lineage>
</organism>
<feature type="compositionally biased region" description="Low complexity" evidence="6">
    <location>
        <begin position="68"/>
        <end position="85"/>
    </location>
</feature>
<evidence type="ECO:0000313" key="10">
    <source>
        <dbReference type="Proteomes" id="UP000750711"/>
    </source>
</evidence>
<evidence type="ECO:0000256" key="1">
    <source>
        <dbReference type="ARBA" id="ARBA00004123"/>
    </source>
</evidence>
<dbReference type="InterPro" id="IPR013909">
    <property type="entry name" value="NuBaID_C"/>
</dbReference>
<dbReference type="InterPro" id="IPR012935">
    <property type="entry name" value="NuBaID_N"/>
</dbReference>
<dbReference type="Pfam" id="PF08600">
    <property type="entry name" value="NuBaID_C"/>
    <property type="match status" value="1"/>
</dbReference>
<evidence type="ECO:0000259" key="8">
    <source>
        <dbReference type="Pfam" id="PF08600"/>
    </source>
</evidence>
<evidence type="ECO:0000313" key="9">
    <source>
        <dbReference type="EMBL" id="KAH0559079.1"/>
    </source>
</evidence>
<dbReference type="GO" id="GO:0008270">
    <property type="term" value="F:zinc ion binding"/>
    <property type="evidence" value="ECO:0007669"/>
    <property type="project" value="UniProtKB-KW"/>
</dbReference>
<reference evidence="9" key="1">
    <citation type="submission" date="2021-03" db="EMBL/GenBank/DDBJ databases">
        <title>Comparative genomics and phylogenomic investigation of the class Geoglossomycetes provide insights into ecological specialization and systematics.</title>
        <authorList>
            <person name="Melie T."/>
            <person name="Pirro S."/>
            <person name="Miller A.N."/>
            <person name="Quandt A."/>
        </authorList>
    </citation>
    <scope>NUCLEOTIDE SEQUENCE</scope>
    <source>
        <strain evidence="9">CAQ_001_2017</strain>
    </source>
</reference>
<evidence type="ECO:0000259" key="7">
    <source>
        <dbReference type="Pfam" id="PF07967"/>
    </source>
</evidence>
<keyword evidence="2" id="KW-0479">Metal-binding</keyword>
<dbReference type="Proteomes" id="UP000750711">
    <property type="component" value="Unassembled WGS sequence"/>
</dbReference>
<feature type="region of interest" description="Disordered" evidence="6">
    <location>
        <begin position="389"/>
        <end position="425"/>
    </location>
</feature>
<feature type="domain" description="C3HC-type" evidence="7">
    <location>
        <begin position="94"/>
        <end position="238"/>
    </location>
</feature>
<proteinExistence type="predicted"/>
<dbReference type="PANTHER" id="PTHR15835">
    <property type="entry name" value="NUCLEAR-INTERACTING PARTNER OF ALK"/>
    <property type="match status" value="1"/>
</dbReference>
<evidence type="ECO:0008006" key="11">
    <source>
        <dbReference type="Google" id="ProtNLM"/>
    </source>
</evidence>
<keyword evidence="10" id="KW-1185">Reference proteome</keyword>
<feature type="compositionally biased region" description="Polar residues" evidence="6">
    <location>
        <begin position="28"/>
        <end position="38"/>
    </location>
</feature>
<comment type="subcellular location">
    <subcellularLocation>
        <location evidence="1">Nucleus</location>
    </subcellularLocation>
</comment>
<keyword evidence="5" id="KW-0539">Nucleus</keyword>
<feature type="region of interest" description="Disordered" evidence="6">
    <location>
        <begin position="17"/>
        <end position="85"/>
    </location>
</feature>
<gene>
    <name evidence="9" type="ORF">GP486_004340</name>
</gene>
<name>A0A9P8LBC5_9PEZI</name>
<dbReference type="Pfam" id="PF07967">
    <property type="entry name" value="zf-C3HC"/>
    <property type="match status" value="1"/>
</dbReference>
<keyword evidence="3" id="KW-0863">Zinc-finger</keyword>
<feature type="compositionally biased region" description="Basic and acidic residues" evidence="6">
    <location>
        <begin position="402"/>
        <end position="411"/>
    </location>
</feature>
<keyword evidence="4" id="KW-0862">Zinc</keyword>
<feature type="compositionally biased region" description="Basic and acidic residues" evidence="6">
    <location>
        <begin position="55"/>
        <end position="67"/>
    </location>
</feature>
<accession>A0A9P8LBC5</accession>
<dbReference type="EMBL" id="JAGHQM010000672">
    <property type="protein sequence ID" value="KAH0559079.1"/>
    <property type="molecule type" value="Genomic_DNA"/>
</dbReference>
<dbReference type="PANTHER" id="PTHR15835:SF6">
    <property type="entry name" value="ZINC FINGER C3HC-TYPE PROTEIN 1"/>
    <property type="match status" value="1"/>
</dbReference>
<comment type="caution">
    <text evidence="9">The sequence shown here is derived from an EMBL/GenBank/DDBJ whole genome shotgun (WGS) entry which is preliminary data.</text>
</comment>
<dbReference type="AlphaFoldDB" id="A0A9P8LBC5"/>
<feature type="domain" description="NuBaID C-terminal" evidence="8">
    <location>
        <begin position="282"/>
        <end position="375"/>
    </location>
</feature>
<evidence type="ECO:0000256" key="6">
    <source>
        <dbReference type="SAM" id="MobiDB-lite"/>
    </source>
</evidence>
<evidence type="ECO:0000256" key="3">
    <source>
        <dbReference type="ARBA" id="ARBA00022771"/>
    </source>
</evidence>
<sequence>MYATKRKFHNILNSLTSNASTTSLPGVRQSTNASTTTLPADVESRSKKRRVLARPRSEIVSRTDRPQTSHTTSAAATAATESSLESKTIPNYAPWDRNHFLQRLKTFRHVDKWSAKPAAVNEVQWAKRGWSCVGKERVRCVKGCGKEVLVKLEAERSTDDQGDKNEEDDEWKFGVDEEIARRYANMIITEHDESCPWRIRGCDETIHRLSLARPQTSLTALAARYASFVATAGDLPSTLSTPHTPDIQQLTKQVPMEFLLPYLPSPPAERLQPSDKTLNSEAFILALFGWQAETGHIAGLATCEACFRRLGLWLFKANASEDAPMNRLDVIGEHREYCPWVSSLSQSGDGSPRKSLPDIDGQKAGWEILVRVLQGALHLQSRSDYRVAASSLPGGGTNDEAGGDRVAKGRNNEAASLASRDEQDKERWAKLKKLKKVFDVKSRKR</sequence>
<evidence type="ECO:0000256" key="4">
    <source>
        <dbReference type="ARBA" id="ARBA00022833"/>
    </source>
</evidence>